<dbReference type="AlphaFoldDB" id="A0A090B7Z2"/>
<geneLocation type="plasmid" evidence="5 9">
    <name>p1KSK6</name>
</geneLocation>
<reference evidence="2 8" key="3">
    <citation type="submission" date="2020-02" db="EMBL/GenBank/DDBJ databases">
        <title>Whole genome shot-gun sequencing of clinical Carbapenem resistant A. baumannii.</title>
        <authorList>
            <person name="Veeraraghavan B."/>
            <person name="Mathur P."/>
            <person name="Vijayakumar S."/>
            <person name="Vasudevan K."/>
            <person name="Lincy M."/>
            <person name="Kirubananthan A."/>
        </authorList>
    </citation>
    <scope>NUCLEOTIDE SEQUENCE [LARGE SCALE GENOMIC DNA]</scope>
    <source>
        <strain evidence="2 8">SP816</strain>
    </source>
</reference>
<dbReference type="EMBL" id="JAAGTY010000015">
    <property type="protein sequence ID" value="NDW42156.1"/>
    <property type="molecule type" value="Genomic_DNA"/>
</dbReference>
<dbReference type="Proteomes" id="UP000470018">
    <property type="component" value="Unassembled WGS sequence"/>
</dbReference>
<protein>
    <submittedName>
        <fullName evidence="3">Uncharacterized protein</fullName>
    </submittedName>
</protein>
<evidence type="ECO:0000313" key="6">
    <source>
        <dbReference type="Proteomes" id="UP000197394"/>
    </source>
</evidence>
<reference evidence="5" key="4">
    <citation type="submission" date="2021-03" db="EMBL/GenBank/DDBJ databases">
        <title>Complete genome sequencing of Acinetobacter baumannii.</title>
        <authorList>
            <person name="Yadav B."/>
            <person name="Makwana N."/>
            <person name="Kharat A.S."/>
            <person name="Veeraraghavan B."/>
            <person name="Vijayakumar S."/>
            <person name="Priya M."/>
        </authorList>
    </citation>
    <scope>NUCLEOTIDE SEQUENCE</scope>
    <source>
        <strain evidence="5">KSK6</strain>
        <plasmid evidence="5">p1KSK6</plasmid>
    </source>
</reference>
<reference evidence="4 7" key="2">
    <citation type="submission" date="2017-09" db="EMBL/GenBank/DDBJ databases">
        <title>Draft genome of Acinetobacter baumannii strain I43, a mercury resistant bacteria.</title>
        <authorList>
            <person name="Siqueira K.A."/>
            <person name="Mello I.S."/>
            <person name="Mendes T.A."/>
            <person name="Soares M.A."/>
        </authorList>
    </citation>
    <scope>NUCLEOTIDE SEQUENCE [LARGE SCALE GENOMIC DNA]</scope>
    <source>
        <strain evidence="4 7">I43</strain>
    </source>
</reference>
<dbReference type="Proteomes" id="UP000197394">
    <property type="component" value="Unassembled WGS sequence"/>
</dbReference>
<dbReference type="Proteomes" id="UP000664966">
    <property type="component" value="Plasmid p1KSK6"/>
</dbReference>
<sequence length="285" mass="31944">MKLFNKKVSLPDTTHLPSVTSNVHEKEDKSFLTIQVYTDDNCTIHNRAPKLVSIQLPELPSFNYALDFDQSTLNADPVHTSEEVPYKIVKFKAVLEISPSFKNETDETKTYEIADIDFKVYPNDYDSKADKYFFNTPDEIKEYLNGQWEDAFNSIISTYNLNNRTFGNQNNGGGYTPITTSGHASVSTVRQPRTFSIFGYEFSLLQLFLAAIVLLLLAFISLSLWGHYVNSKNGYANSSQNPYSSSSIDQQVQIAEDVVSRVQGKLGVPATAKSNDLGCLQDSLN</sequence>
<organism evidence="3 6">
    <name type="scientific">Acinetobacter baumannii</name>
    <dbReference type="NCBI Taxonomy" id="470"/>
    <lineage>
        <taxon>Bacteria</taxon>
        <taxon>Pseudomonadati</taxon>
        <taxon>Pseudomonadota</taxon>
        <taxon>Gammaproteobacteria</taxon>
        <taxon>Moraxellales</taxon>
        <taxon>Moraxellaceae</taxon>
        <taxon>Acinetobacter</taxon>
        <taxon>Acinetobacter calcoaceticus/baumannii complex</taxon>
    </lineage>
</organism>
<evidence type="ECO:0000313" key="4">
    <source>
        <dbReference type="EMBL" id="PHQ01223.1"/>
    </source>
</evidence>
<dbReference type="Proteomes" id="UP000223291">
    <property type="component" value="Unassembled WGS sequence"/>
</dbReference>
<evidence type="ECO:0000313" key="7">
    <source>
        <dbReference type="Proteomes" id="UP000223291"/>
    </source>
</evidence>
<evidence type="ECO:0000313" key="9">
    <source>
        <dbReference type="Proteomes" id="UP000664966"/>
    </source>
</evidence>
<keyword evidence="1" id="KW-0812">Transmembrane</keyword>
<evidence type="ECO:0000256" key="1">
    <source>
        <dbReference type="SAM" id="Phobius"/>
    </source>
</evidence>
<dbReference type="EMBL" id="CP072271">
    <property type="protein sequence ID" value="QTK45521.1"/>
    <property type="molecule type" value="Genomic_DNA"/>
</dbReference>
<dbReference type="RefSeq" id="WP_000765385.1">
    <property type="nucleotide sequence ID" value="NZ_AP014650.1"/>
</dbReference>
<dbReference type="EMBL" id="NGKM01000014">
    <property type="protein sequence ID" value="OWK66057.1"/>
    <property type="molecule type" value="Genomic_DNA"/>
</dbReference>
<keyword evidence="5" id="KW-0614">Plasmid</keyword>
<evidence type="ECO:0000313" key="3">
    <source>
        <dbReference type="EMBL" id="OWK66057.1"/>
    </source>
</evidence>
<keyword evidence="1" id="KW-1133">Transmembrane helix</keyword>
<accession>A0A090B7Z2</accession>
<evidence type="ECO:0000313" key="5">
    <source>
        <dbReference type="EMBL" id="QTK45521.1"/>
    </source>
</evidence>
<reference evidence="3 6" key="1">
    <citation type="submission" date="2017-05" db="EMBL/GenBank/DDBJ databases">
        <title>Draft genome sequence of MDR A. baumannii AB360.</title>
        <authorList>
            <person name="Wareham D.W."/>
            <person name="Bean D.C."/>
        </authorList>
    </citation>
    <scope>NUCLEOTIDE SEQUENCE [LARGE SCALE GENOMIC DNA]</scope>
    <source>
        <strain evidence="3 6">AB360</strain>
    </source>
</reference>
<feature type="transmembrane region" description="Helical" evidence="1">
    <location>
        <begin position="202"/>
        <end position="225"/>
    </location>
</feature>
<name>A0A090B7Z2_ACIBA</name>
<evidence type="ECO:0000313" key="8">
    <source>
        <dbReference type="Proteomes" id="UP000470018"/>
    </source>
</evidence>
<proteinExistence type="predicted"/>
<evidence type="ECO:0000313" key="2">
    <source>
        <dbReference type="EMBL" id="NDW42156.1"/>
    </source>
</evidence>
<gene>
    <name evidence="3" type="ORF">CBE85_13730</name>
    <name evidence="4" type="ORF">CPI82_18460</name>
    <name evidence="2" type="ORF">G3N53_13850</name>
    <name evidence="5" type="ORF">J6E47_20290</name>
</gene>
<keyword evidence="1" id="KW-0472">Membrane</keyword>
<dbReference type="EMBL" id="NXDV01000022">
    <property type="protein sequence ID" value="PHQ01223.1"/>
    <property type="molecule type" value="Genomic_DNA"/>
</dbReference>